<dbReference type="Gene3D" id="3.40.470.10">
    <property type="entry name" value="Uracil-DNA glycosylase-like domain"/>
    <property type="match status" value="1"/>
</dbReference>
<name>A0ABR7UTQ9_9FLAO</name>
<dbReference type="Proteomes" id="UP000661715">
    <property type="component" value="Unassembled WGS sequence"/>
</dbReference>
<dbReference type="PANTHER" id="PTHR12159:SF9">
    <property type="entry name" value="G_T MISMATCH-SPECIFIC THYMINE DNA GLYCOSYLASE"/>
    <property type="match status" value="1"/>
</dbReference>
<evidence type="ECO:0000313" key="5">
    <source>
        <dbReference type="EMBL" id="MBD0726299.1"/>
    </source>
</evidence>
<accession>A0ABR7UTQ9</accession>
<sequence length="160" mass="18664">MIYSFPPFVNKETKILILGTMPGIASLEKQQYYAHPRNHFWKILFTVLGKTVVSEIYEERIQLLTRNKIGIWDVLQNCERKGSLDVHIKNQQPNNFKKLFDEHPAIKTIVFNGKESHRYFIKSFGKIKGITYHVMPSTSPANTMSFENKLKSWSVVFDNL</sequence>
<dbReference type="CDD" id="cd10032">
    <property type="entry name" value="UDG-F6_HDG"/>
    <property type="match status" value="1"/>
</dbReference>
<dbReference type="Pfam" id="PF03167">
    <property type="entry name" value="UDG"/>
    <property type="match status" value="1"/>
</dbReference>
<organism evidence="5 6">
    <name type="scientific">Flavobacterium pokkalii</name>
    <dbReference type="NCBI Taxonomy" id="1940408"/>
    <lineage>
        <taxon>Bacteria</taxon>
        <taxon>Pseudomonadati</taxon>
        <taxon>Bacteroidota</taxon>
        <taxon>Flavobacteriia</taxon>
        <taxon>Flavobacteriales</taxon>
        <taxon>Flavobacteriaceae</taxon>
        <taxon>Flavobacterium</taxon>
    </lineage>
</organism>
<protein>
    <submittedName>
        <fullName evidence="5">DNA-deoxyinosine glycosylase</fullName>
    </submittedName>
</protein>
<dbReference type="InterPro" id="IPR005122">
    <property type="entry name" value="Uracil-DNA_glycosylase-like"/>
</dbReference>
<evidence type="ECO:0000313" key="6">
    <source>
        <dbReference type="Proteomes" id="UP000661715"/>
    </source>
</evidence>
<dbReference type="SUPFAM" id="SSF52141">
    <property type="entry name" value="Uracil-DNA glycosylase-like"/>
    <property type="match status" value="1"/>
</dbReference>
<dbReference type="InterPro" id="IPR015637">
    <property type="entry name" value="MUG/TDG"/>
</dbReference>
<keyword evidence="2" id="KW-0378">Hydrolase</keyword>
<evidence type="ECO:0000259" key="4">
    <source>
        <dbReference type="SMART" id="SM00986"/>
    </source>
</evidence>
<dbReference type="SMART" id="SM00986">
    <property type="entry name" value="UDG"/>
    <property type="match status" value="1"/>
</dbReference>
<proteinExistence type="predicted"/>
<evidence type="ECO:0000256" key="3">
    <source>
        <dbReference type="ARBA" id="ARBA00023204"/>
    </source>
</evidence>
<feature type="domain" description="Uracil-DNA glycosylase-like" evidence="4">
    <location>
        <begin position="6"/>
        <end position="157"/>
    </location>
</feature>
<keyword evidence="3" id="KW-0234">DNA repair</keyword>
<evidence type="ECO:0000256" key="2">
    <source>
        <dbReference type="ARBA" id="ARBA00022801"/>
    </source>
</evidence>
<dbReference type="InterPro" id="IPR036895">
    <property type="entry name" value="Uracil-DNA_glycosylase-like_sf"/>
</dbReference>
<dbReference type="PANTHER" id="PTHR12159">
    <property type="entry name" value="G/T AND G/U MISMATCH-SPECIFIC DNA GLYCOSYLASE"/>
    <property type="match status" value="1"/>
</dbReference>
<dbReference type="InterPro" id="IPR026353">
    <property type="entry name" value="Hypoxan-DNA_Glyclase"/>
</dbReference>
<dbReference type="RefSeq" id="WP_188221366.1">
    <property type="nucleotide sequence ID" value="NZ_NASZ01000025.1"/>
</dbReference>
<gene>
    <name evidence="5" type="ORF">B6A10_14050</name>
</gene>
<keyword evidence="1" id="KW-0227">DNA damage</keyword>
<dbReference type="EMBL" id="NASZ01000025">
    <property type="protein sequence ID" value="MBD0726299.1"/>
    <property type="molecule type" value="Genomic_DNA"/>
</dbReference>
<dbReference type="NCBIfam" id="TIGR04274">
    <property type="entry name" value="hypoxanDNAglyco"/>
    <property type="match status" value="1"/>
</dbReference>
<reference evidence="5 6" key="1">
    <citation type="journal article" date="2020" name="Microbiol. Res.">
        <title>Flavobacterium pokkalii sp. nov., a novel plant growth promoting native rhizobacteria isolated from pokkali rice grown in coastal saline affected agricultural regions of southern India, Kerala.</title>
        <authorList>
            <person name="Menon R.R."/>
            <person name="Kumari S."/>
            <person name="Viver T."/>
            <person name="Rameshkumar N."/>
        </authorList>
    </citation>
    <scope>NUCLEOTIDE SEQUENCE [LARGE SCALE GENOMIC DNA]</scope>
    <source>
        <strain evidence="5 6">L1I52</strain>
    </source>
</reference>
<keyword evidence="6" id="KW-1185">Reference proteome</keyword>
<dbReference type="SMART" id="SM00987">
    <property type="entry name" value="UreE_C"/>
    <property type="match status" value="1"/>
</dbReference>
<comment type="caution">
    <text evidence="5">The sequence shown here is derived from an EMBL/GenBank/DDBJ whole genome shotgun (WGS) entry which is preliminary data.</text>
</comment>
<evidence type="ECO:0000256" key="1">
    <source>
        <dbReference type="ARBA" id="ARBA00022763"/>
    </source>
</evidence>